<dbReference type="SMART" id="SM00327">
    <property type="entry name" value="VWA"/>
    <property type="match status" value="1"/>
</dbReference>
<protein>
    <submittedName>
        <fullName evidence="3">Uncharacterized protein (DUF58 family)</fullName>
    </submittedName>
</protein>
<dbReference type="AlphaFoldDB" id="A0A840MLA1"/>
<keyword evidence="4" id="KW-1185">Reference proteome</keyword>
<gene>
    <name evidence="3" type="ORF">HNQ59_000205</name>
</gene>
<dbReference type="EMBL" id="JACHHY010000001">
    <property type="protein sequence ID" value="MBB5016943.1"/>
    <property type="molecule type" value="Genomic_DNA"/>
</dbReference>
<dbReference type="PANTHER" id="PTHR33608">
    <property type="entry name" value="BLL2464 PROTEIN"/>
    <property type="match status" value="1"/>
</dbReference>
<reference evidence="3 4" key="1">
    <citation type="submission" date="2020-08" db="EMBL/GenBank/DDBJ databases">
        <title>Genomic Encyclopedia of Type Strains, Phase IV (KMG-IV): sequencing the most valuable type-strain genomes for metagenomic binning, comparative biology and taxonomic classification.</title>
        <authorList>
            <person name="Goeker M."/>
        </authorList>
    </citation>
    <scope>NUCLEOTIDE SEQUENCE [LARGE SCALE GENOMIC DNA]</scope>
    <source>
        <strain evidence="3 4">DSM 27165</strain>
    </source>
</reference>
<dbReference type="PANTHER" id="PTHR33608:SF3">
    <property type="entry name" value="SLR2013 PROTEIN"/>
    <property type="match status" value="1"/>
</dbReference>
<keyword evidence="1" id="KW-0812">Transmembrane</keyword>
<keyword evidence="1" id="KW-0472">Membrane</keyword>
<accession>A0A840MLA1</accession>
<dbReference type="InterPro" id="IPR002035">
    <property type="entry name" value="VWF_A"/>
</dbReference>
<dbReference type="Proteomes" id="UP000575898">
    <property type="component" value="Unassembled WGS sequence"/>
</dbReference>
<evidence type="ECO:0000256" key="1">
    <source>
        <dbReference type="SAM" id="Phobius"/>
    </source>
</evidence>
<evidence type="ECO:0000313" key="3">
    <source>
        <dbReference type="EMBL" id="MBB5016943.1"/>
    </source>
</evidence>
<feature type="transmembrane region" description="Helical" evidence="1">
    <location>
        <begin position="32"/>
        <end position="52"/>
    </location>
</feature>
<organism evidence="3 4">
    <name type="scientific">Chitinivorax tropicus</name>
    <dbReference type="NCBI Taxonomy" id="714531"/>
    <lineage>
        <taxon>Bacteria</taxon>
        <taxon>Pseudomonadati</taxon>
        <taxon>Pseudomonadota</taxon>
        <taxon>Betaproteobacteria</taxon>
        <taxon>Chitinivorax</taxon>
    </lineage>
</organism>
<sequence>MLQPSRLLLYLLLALLALSIAAIPWPDALNEPWRIALLLLMSAVALDAILIWRAPQTMQAERHLAGVIPVGVESTVTLTLRQTGTLPVRVTLFDHYPVELHCEDFPITLRLAGRQGSSLQYRIRANQRGSFQFGRVEAQVGSPLGLWRRTIWLGAEQSIRVYPNFAKVSGYALLATANRLSLLGVLQRRRRGEGLEFHQLREYREGDSQRQIDWKATARMRKLISREYQDERDQQVMFLLDCGRRMAAQDGELSHFDHALNALLLLGHVALRQGDAVGLMTFASDTPRFVAPRKAKSTTSLLMDTLFDLQPGKLSPDYLRAALDLTTQVKRRALVIVVTSLRDEDSDSLLPALKLLRERHLVVMASLREEALDLSRQTVDTLEQALQFAATVDYNQRRAHALRQLTASGARCLDVEPAQLPLSLVNRYLELKQSHAL</sequence>
<comment type="caution">
    <text evidence="3">The sequence shown here is derived from an EMBL/GenBank/DDBJ whole genome shotgun (WGS) entry which is preliminary data.</text>
</comment>
<dbReference type="InterPro" id="IPR036465">
    <property type="entry name" value="vWFA_dom_sf"/>
</dbReference>
<name>A0A840MLA1_9PROT</name>
<dbReference type="SUPFAM" id="SSF53300">
    <property type="entry name" value="vWA-like"/>
    <property type="match status" value="1"/>
</dbReference>
<evidence type="ECO:0000313" key="4">
    <source>
        <dbReference type="Proteomes" id="UP000575898"/>
    </source>
</evidence>
<dbReference type="InterPro" id="IPR002881">
    <property type="entry name" value="DUF58"/>
</dbReference>
<dbReference type="Gene3D" id="3.40.50.410">
    <property type="entry name" value="von Willebrand factor, type A domain"/>
    <property type="match status" value="1"/>
</dbReference>
<evidence type="ECO:0000259" key="2">
    <source>
        <dbReference type="SMART" id="SM00327"/>
    </source>
</evidence>
<feature type="domain" description="VWFA" evidence="2">
    <location>
        <begin position="233"/>
        <end position="406"/>
    </location>
</feature>
<proteinExistence type="predicted"/>
<dbReference type="Pfam" id="PF01882">
    <property type="entry name" value="DUF58"/>
    <property type="match status" value="1"/>
</dbReference>
<keyword evidence="1" id="KW-1133">Transmembrane helix</keyword>